<dbReference type="PROSITE" id="PS50109">
    <property type="entry name" value="HIS_KIN"/>
    <property type="match status" value="1"/>
</dbReference>
<dbReference type="Proteomes" id="UP000031802">
    <property type="component" value="Unassembled WGS sequence"/>
</dbReference>
<dbReference type="GO" id="GO:0000160">
    <property type="term" value="P:phosphorelay signal transduction system"/>
    <property type="evidence" value="ECO:0007669"/>
    <property type="project" value="UniProtKB-KW"/>
</dbReference>
<dbReference type="PANTHER" id="PTHR43065">
    <property type="entry name" value="SENSOR HISTIDINE KINASE"/>
    <property type="match status" value="1"/>
</dbReference>
<dbReference type="Gene3D" id="3.30.565.10">
    <property type="entry name" value="Histidine kinase-like ATPase, C-terminal domain"/>
    <property type="match status" value="2"/>
</dbReference>
<dbReference type="PATRIC" id="fig|1229276.3.peg.2491"/>
<dbReference type="eggNOG" id="COG0323">
    <property type="taxonomic scope" value="Bacteria"/>
</dbReference>
<evidence type="ECO:0000256" key="1">
    <source>
        <dbReference type="ARBA" id="ARBA00022553"/>
    </source>
</evidence>
<gene>
    <name evidence="9" type="ORF">DI53_2423</name>
</gene>
<dbReference type="GO" id="GO:0016301">
    <property type="term" value="F:kinase activity"/>
    <property type="evidence" value="ECO:0007669"/>
    <property type="project" value="UniProtKB-KW"/>
</dbReference>
<dbReference type="InterPro" id="IPR003594">
    <property type="entry name" value="HATPase_dom"/>
</dbReference>
<dbReference type="Pfam" id="PF13589">
    <property type="entry name" value="HATPase_c_3"/>
    <property type="match status" value="1"/>
</dbReference>
<feature type="domain" description="Histidine kinase" evidence="8">
    <location>
        <begin position="564"/>
        <end position="772"/>
    </location>
</feature>
<feature type="coiled-coil region" evidence="7">
    <location>
        <begin position="506"/>
        <end position="533"/>
    </location>
</feature>
<evidence type="ECO:0000313" key="10">
    <source>
        <dbReference type="Proteomes" id="UP000031802"/>
    </source>
</evidence>
<evidence type="ECO:0000256" key="6">
    <source>
        <dbReference type="ARBA" id="ARBA00023012"/>
    </source>
</evidence>
<evidence type="ECO:0000256" key="3">
    <source>
        <dbReference type="ARBA" id="ARBA00022741"/>
    </source>
</evidence>
<dbReference type="InterPro" id="IPR005467">
    <property type="entry name" value="His_kinase_dom"/>
</dbReference>
<dbReference type="PANTHER" id="PTHR43065:SF10">
    <property type="entry name" value="PEROXIDE STRESS-ACTIVATED HISTIDINE KINASE MAK3"/>
    <property type="match status" value="1"/>
</dbReference>
<dbReference type="SUPFAM" id="SSF55874">
    <property type="entry name" value="ATPase domain of HSP90 chaperone/DNA topoisomerase II/histidine kinase"/>
    <property type="match status" value="2"/>
</dbReference>
<reference evidence="9 10" key="2">
    <citation type="journal article" date="2015" name="PLoS ONE">
        <title>Whole-Genome Optical Mapping and Finished Genome Sequence of Sphingobacterium deserti sp. nov., a New Species Isolated from the Western Desert of China.</title>
        <authorList>
            <person name="Teng C."/>
            <person name="Zhou Z."/>
            <person name="Molnar I."/>
            <person name="Li X."/>
            <person name="Tang R."/>
            <person name="Chen M."/>
            <person name="Wang L."/>
            <person name="Su S."/>
            <person name="Zhang W."/>
            <person name="Lin M."/>
        </authorList>
    </citation>
    <scope>NUCLEOTIDE SEQUENCE [LARGE SCALE GENOMIC DNA]</scope>
    <source>
        <strain evidence="10">ACCC05744</strain>
    </source>
</reference>
<keyword evidence="1" id="KW-0597">Phosphoprotein</keyword>
<dbReference type="Pfam" id="PF02518">
    <property type="entry name" value="HATPase_c"/>
    <property type="match status" value="1"/>
</dbReference>
<proteinExistence type="predicted"/>
<dbReference type="InterPro" id="IPR036890">
    <property type="entry name" value="HATPase_C_sf"/>
</dbReference>
<dbReference type="STRING" id="1229276.DI53_2423"/>
<evidence type="ECO:0000259" key="8">
    <source>
        <dbReference type="PROSITE" id="PS50109"/>
    </source>
</evidence>
<keyword evidence="7" id="KW-0175">Coiled coil</keyword>
<reference evidence="10" key="1">
    <citation type="submission" date="2014-04" db="EMBL/GenBank/DDBJ databases">
        <title>Whole-Genome optical mapping and complete genome sequence of Sphingobacterium deserti sp. nov., a new spaces isolated from desert in the west of China.</title>
        <authorList>
            <person name="Teng C."/>
            <person name="Zhou Z."/>
            <person name="Li X."/>
            <person name="Chen M."/>
            <person name="Lin M."/>
            <person name="Wang L."/>
            <person name="Su S."/>
            <person name="Zhang C."/>
            <person name="Zhang W."/>
        </authorList>
    </citation>
    <scope>NUCLEOTIDE SEQUENCE [LARGE SCALE GENOMIC DNA]</scope>
    <source>
        <strain evidence="10">ACCC05744</strain>
    </source>
</reference>
<keyword evidence="6" id="KW-0902">Two-component regulatory system</keyword>
<keyword evidence="4 9" id="KW-0418">Kinase</keyword>
<evidence type="ECO:0000256" key="7">
    <source>
        <dbReference type="SAM" id="Coils"/>
    </source>
</evidence>
<protein>
    <submittedName>
        <fullName evidence="9">Putative prophage encoded two-component system histidine kinase</fullName>
    </submittedName>
</protein>
<keyword evidence="3" id="KW-0547">Nucleotide-binding</keyword>
<dbReference type="eggNOG" id="COG2205">
    <property type="taxonomic scope" value="Bacteria"/>
</dbReference>
<keyword evidence="10" id="KW-1185">Reference proteome</keyword>
<keyword evidence="2" id="KW-0808">Transferase</keyword>
<keyword evidence="5" id="KW-0067">ATP-binding</keyword>
<evidence type="ECO:0000256" key="2">
    <source>
        <dbReference type="ARBA" id="ARBA00022679"/>
    </source>
</evidence>
<organism evidence="9 10">
    <name type="scientific">Sphingobacterium deserti</name>
    <dbReference type="NCBI Taxonomy" id="1229276"/>
    <lineage>
        <taxon>Bacteria</taxon>
        <taxon>Pseudomonadati</taxon>
        <taxon>Bacteroidota</taxon>
        <taxon>Sphingobacteriia</taxon>
        <taxon>Sphingobacteriales</taxon>
        <taxon>Sphingobacteriaceae</taxon>
        <taxon>Sphingobacterium</taxon>
    </lineage>
</organism>
<name>A0A0B8T067_9SPHI</name>
<evidence type="ECO:0000256" key="4">
    <source>
        <dbReference type="ARBA" id="ARBA00022777"/>
    </source>
</evidence>
<dbReference type="OrthoDB" id="9816482at2"/>
<dbReference type="AlphaFoldDB" id="A0A0B8T067"/>
<dbReference type="EMBL" id="JJMU01000037">
    <property type="protein sequence ID" value="KGE13797.1"/>
    <property type="molecule type" value="Genomic_DNA"/>
</dbReference>
<comment type="caution">
    <text evidence="9">The sequence shown here is derived from an EMBL/GenBank/DDBJ whole genome shotgun (WGS) entry which is preliminary data.</text>
</comment>
<accession>A0A0B8T067</accession>
<evidence type="ECO:0000313" key="9">
    <source>
        <dbReference type="EMBL" id="KGE13797.1"/>
    </source>
</evidence>
<sequence>MQKNLQFKISAALKNIIGSDLISDDHIAIFELVKNSYDAHATKVEVLFYEMKTPNAKIIVKDNGKGMDYDDLVKKWLFVAYSAKKEGTEEESYDYRNKIKVKRAYAGAKGIGRFSCDRLGRNLYLETIKDEQDAKVEVLYTDWDKFEGNIRDEFIDINVIHETIEKSSYGVSNGTVLEITNLKSDWDRGKFLELKAALAKLINPNTRIAEDNFEISLVVPEELEKDSGEVLYVNRVNGLIENLIFDTLELKTTKITSVVSNKECNEIKTSLVEGGKMVYSIVEENPFSNLENVELEIYYLNRSAKVNFSRRMGLQPVEYGHVFIYKNGVRIYPYGDRYEDPLKMDNRKTQGRTRYLGTREVIGYISISDPNEQLRETTSRGDGLLKTREYFQLIDWFYQNLKRVERYIIDIVDWGNFLSNDDFINFNKSFTKGEGEDIESKDVNENILKLVESISSGKNIKSVELAPDILEILSQKSENSVQKSLVDITQAIESGDFDKNEILDRVHKAGLKVEQLKKSKDEAESELLDKLIENEVISEQLEEQVKRGLWQGAIIGTDKERIIGLQHQIFHSSGRINRNIKLLLRELDVTVLSDEIKKKIAVISLESAKISSIANFITKANFNLKATEIKSDIIEFILGYLNEIYISEGKIIDSNLLINIDSDGGKLVMNFVPLEVTTLIDVFISNAEKLKAKTISFILKKIGGRLLMTIHDDNPQPIPKEKFSEVFEFGYTTTNGSGIGLSQARDIVQNLKGEIGVDESEIGKGTTFKITI</sequence>
<dbReference type="GO" id="GO:0005524">
    <property type="term" value="F:ATP binding"/>
    <property type="evidence" value="ECO:0007669"/>
    <property type="project" value="UniProtKB-KW"/>
</dbReference>
<evidence type="ECO:0000256" key="5">
    <source>
        <dbReference type="ARBA" id="ARBA00022840"/>
    </source>
</evidence>
<dbReference type="RefSeq" id="WP_037499593.1">
    <property type="nucleotide sequence ID" value="NZ_JJMU01000037.1"/>
</dbReference>